<evidence type="ECO:0000259" key="8">
    <source>
        <dbReference type="Pfam" id="PF06429"/>
    </source>
</evidence>
<evidence type="ECO:0000256" key="6">
    <source>
        <dbReference type="RuleBase" id="RU362062"/>
    </source>
</evidence>
<keyword evidence="9" id="KW-0282">Flagellum</keyword>
<comment type="subunit">
    <text evidence="5 6">The basal body constitutes a major portion of the flagellar organelle and consists of four rings (L,P,S, and M) mounted on a central rod. The rod consists of about 26 subunits of FlgG in the distal portion, and FlgB, FlgC and FlgF are thought to build up the proximal portion of the rod with about 6 subunits each.</text>
</comment>
<dbReference type="InterPro" id="IPR010930">
    <property type="entry name" value="Flg_bb/hook_C_dom"/>
</dbReference>
<dbReference type="Pfam" id="PF06429">
    <property type="entry name" value="Flg_bbr_C"/>
    <property type="match status" value="1"/>
</dbReference>
<dbReference type="InterPro" id="IPR001444">
    <property type="entry name" value="Flag_bb_rod_N"/>
</dbReference>
<comment type="caution">
    <text evidence="9">The sequence shown here is derived from an EMBL/GenBank/DDBJ whole genome shotgun (WGS) entry which is preliminary data.</text>
</comment>
<accession>A0ABW3ZGN7</accession>
<keyword evidence="9" id="KW-0966">Cell projection</keyword>
<keyword evidence="9" id="KW-0969">Cilium</keyword>
<dbReference type="Pfam" id="PF00460">
    <property type="entry name" value="Flg_bb_rod"/>
    <property type="match status" value="1"/>
</dbReference>
<evidence type="ECO:0000259" key="7">
    <source>
        <dbReference type="Pfam" id="PF00460"/>
    </source>
</evidence>
<protein>
    <recommendedName>
        <fullName evidence="3 6">Flagellar basal-body rod protein FlgC</fullName>
    </recommendedName>
</protein>
<organism evidence="9 10">
    <name type="scientific">Litorisediminicola beolgyonensis</name>
    <dbReference type="NCBI Taxonomy" id="1173614"/>
    <lineage>
        <taxon>Bacteria</taxon>
        <taxon>Pseudomonadati</taxon>
        <taxon>Pseudomonadota</taxon>
        <taxon>Alphaproteobacteria</taxon>
        <taxon>Rhodobacterales</taxon>
        <taxon>Paracoccaceae</taxon>
        <taxon>Litorisediminicola</taxon>
    </lineage>
</organism>
<evidence type="ECO:0000313" key="9">
    <source>
        <dbReference type="EMBL" id="MFD1342007.1"/>
    </source>
</evidence>
<evidence type="ECO:0000256" key="2">
    <source>
        <dbReference type="ARBA" id="ARBA00009677"/>
    </source>
</evidence>
<dbReference type="PANTHER" id="PTHR30435">
    <property type="entry name" value="FLAGELLAR PROTEIN"/>
    <property type="match status" value="1"/>
</dbReference>
<dbReference type="NCBIfam" id="TIGR01395">
    <property type="entry name" value="FlgC"/>
    <property type="match status" value="1"/>
</dbReference>
<sequence>MDPLKSISAIAASGLRAQGTRIKVVAENVANADTRATTPGADPYRRKTVSFAERMDDTIGATLVEIDRVGRDEGQFTKVHDPAHPGADENGLVKVPNVNALLEMADMREAARSYEANMNMFETGRRMRSRMLDLLK</sequence>
<dbReference type="RefSeq" id="WP_386802073.1">
    <property type="nucleotide sequence ID" value="NZ_JBHTMU010000008.1"/>
</dbReference>
<evidence type="ECO:0000256" key="1">
    <source>
        <dbReference type="ARBA" id="ARBA00004117"/>
    </source>
</evidence>
<name>A0ABW3ZGN7_9RHOB</name>
<evidence type="ECO:0000256" key="3">
    <source>
        <dbReference type="ARBA" id="ARBA00017941"/>
    </source>
</evidence>
<reference evidence="10" key="1">
    <citation type="journal article" date="2019" name="Int. J. Syst. Evol. Microbiol.">
        <title>The Global Catalogue of Microorganisms (GCM) 10K type strain sequencing project: providing services to taxonomists for standard genome sequencing and annotation.</title>
        <authorList>
            <consortium name="The Broad Institute Genomics Platform"/>
            <consortium name="The Broad Institute Genome Sequencing Center for Infectious Disease"/>
            <person name="Wu L."/>
            <person name="Ma J."/>
        </authorList>
    </citation>
    <scope>NUCLEOTIDE SEQUENCE [LARGE SCALE GENOMIC DNA]</scope>
    <source>
        <strain evidence="10">CCUG 62953</strain>
    </source>
</reference>
<evidence type="ECO:0000256" key="5">
    <source>
        <dbReference type="ARBA" id="ARBA00025933"/>
    </source>
</evidence>
<gene>
    <name evidence="9" type="primary">flgC</name>
    <name evidence="9" type="ORF">ACFQ4E_06225</name>
</gene>
<comment type="subcellular location">
    <subcellularLocation>
        <location evidence="1 6">Bacterial flagellum basal body</location>
    </subcellularLocation>
</comment>
<proteinExistence type="inferred from homology"/>
<dbReference type="Proteomes" id="UP001597135">
    <property type="component" value="Unassembled WGS sequence"/>
</dbReference>
<evidence type="ECO:0000313" key="10">
    <source>
        <dbReference type="Proteomes" id="UP001597135"/>
    </source>
</evidence>
<evidence type="ECO:0000256" key="4">
    <source>
        <dbReference type="ARBA" id="ARBA00023143"/>
    </source>
</evidence>
<dbReference type="InterPro" id="IPR006299">
    <property type="entry name" value="FlgC"/>
</dbReference>
<dbReference type="EMBL" id="JBHTMU010000008">
    <property type="protein sequence ID" value="MFD1342007.1"/>
    <property type="molecule type" value="Genomic_DNA"/>
</dbReference>
<dbReference type="PANTHER" id="PTHR30435:SF2">
    <property type="entry name" value="FLAGELLAR BASAL-BODY ROD PROTEIN FLGC"/>
    <property type="match status" value="1"/>
</dbReference>
<feature type="domain" description="Flagellar basal-body/hook protein C-terminal" evidence="8">
    <location>
        <begin position="91"/>
        <end position="134"/>
    </location>
</feature>
<keyword evidence="4 6" id="KW-0975">Bacterial flagellum</keyword>
<keyword evidence="10" id="KW-1185">Reference proteome</keyword>
<feature type="domain" description="Flagellar basal body rod protein N-terminal" evidence="7">
    <location>
        <begin position="10"/>
        <end position="34"/>
    </location>
</feature>
<comment type="similarity">
    <text evidence="2">Belongs to the flagella basal body rod proteins family.</text>
</comment>